<reference evidence="2 3" key="1">
    <citation type="submission" date="2019-02" db="EMBL/GenBank/DDBJ databases">
        <title>Deep-cultivation of Planctomycetes and their phenomic and genomic characterization uncovers novel biology.</title>
        <authorList>
            <person name="Wiegand S."/>
            <person name="Jogler M."/>
            <person name="Boedeker C."/>
            <person name="Pinto D."/>
            <person name="Vollmers J."/>
            <person name="Rivas-Marin E."/>
            <person name="Kohn T."/>
            <person name="Peeters S.H."/>
            <person name="Heuer A."/>
            <person name="Rast P."/>
            <person name="Oberbeckmann S."/>
            <person name="Bunk B."/>
            <person name="Jeske O."/>
            <person name="Meyerdierks A."/>
            <person name="Storesund J.E."/>
            <person name="Kallscheuer N."/>
            <person name="Luecker S."/>
            <person name="Lage O.M."/>
            <person name="Pohl T."/>
            <person name="Merkel B.J."/>
            <person name="Hornburger P."/>
            <person name="Mueller R.-W."/>
            <person name="Bruemmer F."/>
            <person name="Labrenz M."/>
            <person name="Spormann A.M."/>
            <person name="Op Den Camp H."/>
            <person name="Overmann J."/>
            <person name="Amann R."/>
            <person name="Jetten M.S.M."/>
            <person name="Mascher T."/>
            <person name="Medema M.H."/>
            <person name="Devos D.P."/>
            <person name="Kaster A.-K."/>
            <person name="Ovreas L."/>
            <person name="Rohde M."/>
            <person name="Galperin M.Y."/>
            <person name="Jogler C."/>
        </authorList>
    </citation>
    <scope>NUCLEOTIDE SEQUENCE [LARGE SCALE GENOMIC DNA]</scope>
    <source>
        <strain evidence="2 3">Pla108</strain>
    </source>
</reference>
<sequence length="312" mass="32869">MPTYLVTGGAGFIGSHIASALVERGDRVRVLDDLSAGFEKNLAPLGGQVELIRGSVTDVDAVRRAVEGCEVVFHEAAIASVPASLRTPLESHAACMTGTVAVLTAAREAGVRRVVMAASAAAYGDQLSAAKRETDPPKPLSPYAASKLASELYCQAFTAAFGLETVALRYFNVFGPRQDPASEYSAVIPIFVTKLLAGERPVIYGDGMQSRDFVYVEDVVQANLLAADAPAASGRVINVATGRHTTLLDLIAAINAALGASVEPIFDPPREGDIRESLADITLARTLLGYEPKVAFADGLKRSIDYYKSIAG</sequence>
<dbReference type="CDD" id="cd05256">
    <property type="entry name" value="UDP_AE_SDR_e"/>
    <property type="match status" value="1"/>
</dbReference>
<evidence type="ECO:0000313" key="3">
    <source>
        <dbReference type="Proteomes" id="UP000317421"/>
    </source>
</evidence>
<feature type="domain" description="NAD-dependent epimerase/dehydratase" evidence="1">
    <location>
        <begin position="5"/>
        <end position="240"/>
    </location>
</feature>
<organism evidence="2 3">
    <name type="scientific">Botrimarina colliarenosi</name>
    <dbReference type="NCBI Taxonomy" id="2528001"/>
    <lineage>
        <taxon>Bacteria</taxon>
        <taxon>Pseudomonadati</taxon>
        <taxon>Planctomycetota</taxon>
        <taxon>Planctomycetia</taxon>
        <taxon>Pirellulales</taxon>
        <taxon>Lacipirellulaceae</taxon>
        <taxon>Botrimarina</taxon>
    </lineage>
</organism>
<dbReference type="InterPro" id="IPR036291">
    <property type="entry name" value="NAD(P)-bd_dom_sf"/>
</dbReference>
<dbReference type="PANTHER" id="PTHR43245">
    <property type="entry name" value="BIFUNCTIONAL POLYMYXIN RESISTANCE PROTEIN ARNA"/>
    <property type="match status" value="1"/>
</dbReference>
<dbReference type="GO" id="GO:0003978">
    <property type="term" value="F:UDP-glucose 4-epimerase activity"/>
    <property type="evidence" value="ECO:0007669"/>
    <property type="project" value="UniProtKB-EC"/>
</dbReference>
<comment type="caution">
    <text evidence="2">The sequence shown here is derived from an EMBL/GenBank/DDBJ whole genome shotgun (WGS) entry which is preliminary data.</text>
</comment>
<evidence type="ECO:0000313" key="2">
    <source>
        <dbReference type="EMBL" id="TWT95309.1"/>
    </source>
</evidence>
<accession>A0A5C6A730</accession>
<dbReference type="InterPro" id="IPR001509">
    <property type="entry name" value="Epimerase_deHydtase"/>
</dbReference>
<evidence type="ECO:0000259" key="1">
    <source>
        <dbReference type="Pfam" id="PF01370"/>
    </source>
</evidence>
<keyword evidence="2" id="KW-0413">Isomerase</keyword>
<protein>
    <submittedName>
        <fullName evidence="2">UDP-glucose 4-epimerase</fullName>
        <ecNumber evidence="2">5.1.3.2</ecNumber>
    </submittedName>
</protein>
<gene>
    <name evidence="2" type="ORF">Pla108_34540</name>
</gene>
<dbReference type="OrthoDB" id="258549at2"/>
<dbReference type="AlphaFoldDB" id="A0A5C6A730"/>
<dbReference type="RefSeq" id="WP_146446154.1">
    <property type="nucleotide sequence ID" value="NZ_SJPR01000005.1"/>
</dbReference>
<dbReference type="EMBL" id="SJPR01000005">
    <property type="protein sequence ID" value="TWT95309.1"/>
    <property type="molecule type" value="Genomic_DNA"/>
</dbReference>
<name>A0A5C6A730_9BACT</name>
<dbReference type="Pfam" id="PF01370">
    <property type="entry name" value="Epimerase"/>
    <property type="match status" value="1"/>
</dbReference>
<dbReference type="Gene3D" id="3.90.25.10">
    <property type="entry name" value="UDP-galactose 4-epimerase, domain 1"/>
    <property type="match status" value="1"/>
</dbReference>
<dbReference type="PANTHER" id="PTHR43245:SF13">
    <property type="entry name" value="UDP-D-APIOSE_UDP-D-XYLOSE SYNTHASE 2"/>
    <property type="match status" value="1"/>
</dbReference>
<dbReference type="InterPro" id="IPR050177">
    <property type="entry name" value="Lipid_A_modif_metabolic_enz"/>
</dbReference>
<dbReference type="Gene3D" id="3.40.50.720">
    <property type="entry name" value="NAD(P)-binding Rossmann-like Domain"/>
    <property type="match status" value="1"/>
</dbReference>
<dbReference type="EC" id="5.1.3.2" evidence="2"/>
<keyword evidence="3" id="KW-1185">Reference proteome</keyword>
<proteinExistence type="predicted"/>
<dbReference type="Proteomes" id="UP000317421">
    <property type="component" value="Unassembled WGS sequence"/>
</dbReference>
<dbReference type="SUPFAM" id="SSF51735">
    <property type="entry name" value="NAD(P)-binding Rossmann-fold domains"/>
    <property type="match status" value="1"/>
</dbReference>
<dbReference type="PRINTS" id="PR01713">
    <property type="entry name" value="NUCEPIMERASE"/>
</dbReference>